<dbReference type="AlphaFoldDB" id="A0A292ZLN4"/>
<gene>
    <name evidence="2" type="ORF">SFOMI_4927</name>
</gene>
<dbReference type="Proteomes" id="UP000221538">
    <property type="component" value="Unassembled WGS sequence"/>
</dbReference>
<comment type="caution">
    <text evidence="2">The sequence shown here is derived from an EMBL/GenBank/DDBJ whole genome shotgun (WGS) entry which is preliminary data.</text>
</comment>
<evidence type="ECO:0000313" key="3">
    <source>
        <dbReference type="Proteomes" id="UP000221538"/>
    </source>
</evidence>
<evidence type="ECO:0000256" key="1">
    <source>
        <dbReference type="SAM" id="MobiDB-lite"/>
    </source>
</evidence>
<reference evidence="2 3" key="1">
    <citation type="journal article" date="2013" name="Biodegradation">
        <title>Occurrence of 4-tert-butylphenol (4-t-BP) biodegradation in an aquatic sample caused by the presence of Spirodela polyrrhiza and isolation of a 4-t-BP-utilizing bacterium.</title>
        <authorList>
            <person name="Ogata Y."/>
            <person name="Toyama T."/>
            <person name="Yu N."/>
            <person name="Wang X."/>
            <person name="Sei K."/>
            <person name="Ike M."/>
        </authorList>
    </citation>
    <scope>NUCLEOTIDE SEQUENCE [LARGE SCALE GENOMIC DNA]</scope>
    <source>
        <strain evidence="2 3">OMI</strain>
    </source>
</reference>
<protein>
    <submittedName>
        <fullName evidence="2">Uncharacterized protein</fullName>
    </submittedName>
</protein>
<sequence length="120" mass="12382">MASDGHGRFPPTVRLPVRSRKISPVDRRNVACPSKMVSAAVSGGRGEGAPWLMGVTAALTGFGAAPAKGGDAAPASHASSRPRGLWRADKEANGPRAVHGVGDLLTASKFPRSRSPFQKA</sequence>
<feature type="region of interest" description="Disordered" evidence="1">
    <location>
        <begin position="66"/>
        <end position="120"/>
    </location>
</feature>
<organism evidence="2 3">
    <name type="scientific">Sphingobium fuliginis (strain ATCC 27551)</name>
    <dbReference type="NCBI Taxonomy" id="336203"/>
    <lineage>
        <taxon>Bacteria</taxon>
        <taxon>Pseudomonadati</taxon>
        <taxon>Pseudomonadota</taxon>
        <taxon>Alphaproteobacteria</taxon>
        <taxon>Sphingomonadales</taxon>
        <taxon>Sphingomonadaceae</taxon>
        <taxon>Sphingobium</taxon>
    </lineage>
</organism>
<feature type="region of interest" description="Disordered" evidence="1">
    <location>
        <begin position="1"/>
        <end position="22"/>
    </location>
</feature>
<evidence type="ECO:0000313" key="2">
    <source>
        <dbReference type="EMBL" id="GAY24347.1"/>
    </source>
</evidence>
<name>A0A292ZLN4_SPHSA</name>
<reference evidence="2 3" key="2">
    <citation type="journal article" date="2013" name="Environ. Sci. Technol.">
        <title>The 4-tert-butylphenol-utilizing bacterium Sphingobium fuliginis OMI can degrade bisphenols via phenolic ring hydroxylation and meta-cleavage pathway.</title>
        <authorList>
            <person name="Ogata Y."/>
            <person name="Goda S."/>
            <person name="Toyama T."/>
            <person name="Sei K."/>
            <person name="Ike M."/>
        </authorList>
    </citation>
    <scope>NUCLEOTIDE SEQUENCE [LARGE SCALE GENOMIC DNA]</scope>
    <source>
        <strain evidence="2 3">OMI</strain>
    </source>
</reference>
<feature type="compositionally biased region" description="Low complexity" evidence="1">
    <location>
        <begin position="66"/>
        <end position="83"/>
    </location>
</feature>
<proteinExistence type="predicted"/>
<accession>A0A292ZLN4</accession>
<dbReference type="EMBL" id="BEWI01000032">
    <property type="protein sequence ID" value="GAY24347.1"/>
    <property type="molecule type" value="Genomic_DNA"/>
</dbReference>